<feature type="transmembrane region" description="Helical" evidence="6">
    <location>
        <begin position="44"/>
        <end position="62"/>
    </location>
</feature>
<proteinExistence type="predicted"/>
<dbReference type="GO" id="GO:0005886">
    <property type="term" value="C:plasma membrane"/>
    <property type="evidence" value="ECO:0007669"/>
    <property type="project" value="TreeGrafter"/>
</dbReference>
<dbReference type="GO" id="GO:0051301">
    <property type="term" value="P:cell division"/>
    <property type="evidence" value="ECO:0007669"/>
    <property type="project" value="InterPro"/>
</dbReference>
<evidence type="ECO:0000256" key="1">
    <source>
        <dbReference type="ARBA" id="ARBA00004141"/>
    </source>
</evidence>
<protein>
    <submittedName>
        <fullName evidence="7">Lipid II flippase FtsW</fullName>
    </submittedName>
    <submittedName>
        <fullName evidence="8">Rod shape determining protein RodA</fullName>
    </submittedName>
</protein>
<dbReference type="InterPro" id="IPR011923">
    <property type="entry name" value="RodA/MrdB"/>
</dbReference>
<evidence type="ECO:0000256" key="6">
    <source>
        <dbReference type="SAM" id="Phobius"/>
    </source>
</evidence>
<name>A0A0X8VB13_ANAPI</name>
<reference evidence="10" key="3">
    <citation type="submission" date="2016-11" db="EMBL/GenBank/DDBJ databases">
        <authorList>
            <person name="Jaros S."/>
            <person name="Januszkiewicz K."/>
            <person name="Wedrychowicz H."/>
        </authorList>
    </citation>
    <scope>NUCLEOTIDE SEQUENCE [LARGE SCALE GENOMIC DNA]</scope>
    <source>
        <strain evidence="10">DSM 1682</strain>
    </source>
</reference>
<dbReference type="Pfam" id="PF01098">
    <property type="entry name" value="FTSW_RODA_SPOVE"/>
    <property type="match status" value="1"/>
</dbReference>
<evidence type="ECO:0000313" key="7">
    <source>
        <dbReference type="EMBL" id="AMJ39721.1"/>
    </source>
</evidence>
<keyword evidence="2 6" id="KW-0812">Transmembrane</keyword>
<keyword evidence="3" id="KW-0133">Cell shape</keyword>
<dbReference type="PANTHER" id="PTHR30474:SF1">
    <property type="entry name" value="PEPTIDOGLYCAN GLYCOSYLTRANSFERASE MRDB"/>
    <property type="match status" value="1"/>
</dbReference>
<feature type="transmembrane region" description="Helical" evidence="6">
    <location>
        <begin position="74"/>
        <end position="94"/>
    </location>
</feature>
<dbReference type="GO" id="GO:0032153">
    <property type="term" value="C:cell division site"/>
    <property type="evidence" value="ECO:0007669"/>
    <property type="project" value="TreeGrafter"/>
</dbReference>
<dbReference type="EMBL" id="CP014223">
    <property type="protein sequence ID" value="AMJ39721.1"/>
    <property type="molecule type" value="Genomic_DNA"/>
</dbReference>
<dbReference type="KEGG" id="cpro:CPRO_00970"/>
<feature type="transmembrane region" description="Helical" evidence="6">
    <location>
        <begin position="133"/>
        <end position="152"/>
    </location>
</feature>
<evidence type="ECO:0000256" key="2">
    <source>
        <dbReference type="ARBA" id="ARBA00022692"/>
    </source>
</evidence>
<dbReference type="Proteomes" id="UP000068026">
    <property type="component" value="Chromosome"/>
</dbReference>
<reference evidence="9" key="2">
    <citation type="submission" date="2016-01" db="EMBL/GenBank/DDBJ databases">
        <authorList>
            <person name="Poehlein A."/>
            <person name="Schlien K."/>
            <person name="Gottschalk G."/>
            <person name="Buckel W."/>
            <person name="Daniel R."/>
        </authorList>
    </citation>
    <scope>NUCLEOTIDE SEQUENCE [LARGE SCALE GENOMIC DNA]</scope>
    <source>
        <strain evidence="9">X2</strain>
    </source>
</reference>
<evidence type="ECO:0000313" key="10">
    <source>
        <dbReference type="Proteomes" id="UP000184204"/>
    </source>
</evidence>
<feature type="transmembrane region" description="Helical" evidence="6">
    <location>
        <begin position="350"/>
        <end position="368"/>
    </location>
</feature>
<dbReference type="InterPro" id="IPR001182">
    <property type="entry name" value="FtsW/RodA"/>
</dbReference>
<dbReference type="Proteomes" id="UP000184204">
    <property type="component" value="Unassembled WGS sequence"/>
</dbReference>
<evidence type="ECO:0000256" key="3">
    <source>
        <dbReference type="ARBA" id="ARBA00022960"/>
    </source>
</evidence>
<gene>
    <name evidence="7" type="primary">ftsW_1</name>
    <name evidence="7" type="ORF">CPRO_00970</name>
    <name evidence="8" type="ORF">SAMN02745151_00259</name>
</gene>
<keyword evidence="5 6" id="KW-0472">Membrane</keyword>
<dbReference type="EMBL" id="FQUA01000001">
    <property type="protein sequence ID" value="SHE29595.1"/>
    <property type="molecule type" value="Genomic_DNA"/>
</dbReference>
<feature type="transmembrane region" description="Helical" evidence="6">
    <location>
        <begin position="182"/>
        <end position="199"/>
    </location>
</feature>
<dbReference type="GO" id="GO:0015648">
    <property type="term" value="F:lipid-linked peptidoglycan transporter activity"/>
    <property type="evidence" value="ECO:0007669"/>
    <property type="project" value="TreeGrafter"/>
</dbReference>
<comment type="subcellular location">
    <subcellularLocation>
        <location evidence="1">Membrane</location>
        <topology evidence="1">Multi-pass membrane protein</topology>
    </subcellularLocation>
</comment>
<dbReference type="AlphaFoldDB" id="A0A0X8VB13"/>
<feature type="transmembrane region" description="Helical" evidence="6">
    <location>
        <begin position="158"/>
        <end position="175"/>
    </location>
</feature>
<reference evidence="7 9" key="1">
    <citation type="journal article" date="2016" name="Genome Announc.">
        <title>Complete Genome Sequence of the Amino Acid-Fermenting Clostridium propionicum X2 (DSM 1682).</title>
        <authorList>
            <person name="Poehlein A."/>
            <person name="Schlien K."/>
            <person name="Chowdhury N.P."/>
            <person name="Gottschalk G."/>
            <person name="Buckel W."/>
            <person name="Daniel R."/>
        </authorList>
    </citation>
    <scope>NUCLEOTIDE SEQUENCE [LARGE SCALE GENOMIC DNA]</scope>
    <source>
        <strain evidence="7 9">X2</strain>
    </source>
</reference>
<feature type="transmembrane region" description="Helical" evidence="6">
    <location>
        <begin position="314"/>
        <end position="338"/>
    </location>
</feature>
<keyword evidence="9" id="KW-1185">Reference proteome</keyword>
<dbReference type="PANTHER" id="PTHR30474">
    <property type="entry name" value="CELL CYCLE PROTEIN"/>
    <property type="match status" value="1"/>
</dbReference>
<evidence type="ECO:0000313" key="8">
    <source>
        <dbReference type="EMBL" id="SHE29595.1"/>
    </source>
</evidence>
<evidence type="ECO:0000256" key="5">
    <source>
        <dbReference type="ARBA" id="ARBA00023136"/>
    </source>
</evidence>
<accession>A0A0X8VB13</accession>
<dbReference type="OrthoDB" id="9812661at2"/>
<feature type="transmembrane region" description="Helical" evidence="6">
    <location>
        <begin position="12"/>
        <end position="32"/>
    </location>
</feature>
<organism evidence="8 10">
    <name type="scientific">Anaerotignum propionicum DSM 1682</name>
    <dbReference type="NCBI Taxonomy" id="991789"/>
    <lineage>
        <taxon>Bacteria</taxon>
        <taxon>Bacillati</taxon>
        <taxon>Bacillota</taxon>
        <taxon>Clostridia</taxon>
        <taxon>Lachnospirales</taxon>
        <taxon>Anaerotignaceae</taxon>
        <taxon>Anaerotignum</taxon>
    </lineage>
</organism>
<feature type="transmembrane region" description="Helical" evidence="6">
    <location>
        <begin position="281"/>
        <end position="302"/>
    </location>
</feature>
<dbReference type="NCBIfam" id="TIGR02210">
    <property type="entry name" value="rodA_shape"/>
    <property type="match status" value="1"/>
</dbReference>
<keyword evidence="4 6" id="KW-1133">Transmembrane helix</keyword>
<evidence type="ECO:0000256" key="4">
    <source>
        <dbReference type="ARBA" id="ARBA00022989"/>
    </source>
</evidence>
<evidence type="ECO:0000313" key="9">
    <source>
        <dbReference type="Proteomes" id="UP000068026"/>
    </source>
</evidence>
<sequence>MEWRKYIQNFDLPLLGAITILTLFGLIAISSATHVNLGESTTFVIKQAAFFIIGIVLMLIAANVDYEYFAQFHIPIYCFNLLLLLAVLLLGTGAKGAVRWIAIGPLTIQPSEFAKIMMIICMAQMIKLNYNKINSLPFLGFLFAYIMIPIVLIQKQPALSASMVLIAIFCIQLFVAGLSYTFIRNVAILTVPIIVFILWDVAREHPLIMDKIFEPHQFNRVLSFVDPKRDASLYYQTEKSISAIGSGQFTGQGLFNGTLNQLSYLPEPHNDFIFSVIGEEFGFIGCIFVLGVLLFIVFRCIVIAISSRNLFSQLVVAGIAGMFAFQTFVNAGVALGILPNTGMSLPFVSYGGSSMWTNMIAVGLVLNIRKKETKSLFEGGLL</sequence>
<dbReference type="GO" id="GO:0008360">
    <property type="term" value="P:regulation of cell shape"/>
    <property type="evidence" value="ECO:0007669"/>
    <property type="project" value="UniProtKB-KW"/>
</dbReference>
<dbReference type="RefSeq" id="WP_066046646.1">
    <property type="nucleotide sequence ID" value="NZ_CP014223.1"/>
</dbReference>
<reference evidence="8" key="4">
    <citation type="submission" date="2016-11" db="EMBL/GenBank/DDBJ databases">
        <authorList>
            <person name="Varghese N."/>
            <person name="Submissions S."/>
        </authorList>
    </citation>
    <scope>NUCLEOTIDE SEQUENCE</scope>
    <source>
        <strain evidence="8">DSM 1682</strain>
    </source>
</reference>